<gene>
    <name evidence="2" type="ORF">A2373_03120</name>
</gene>
<keyword evidence="1" id="KW-0472">Membrane</keyword>
<reference evidence="2 3" key="1">
    <citation type="journal article" date="2016" name="Nat. Commun.">
        <title>Thousands of microbial genomes shed light on interconnected biogeochemical processes in an aquifer system.</title>
        <authorList>
            <person name="Anantharaman K."/>
            <person name="Brown C.T."/>
            <person name="Hug L.A."/>
            <person name="Sharon I."/>
            <person name="Castelle C.J."/>
            <person name="Probst A.J."/>
            <person name="Thomas B.C."/>
            <person name="Singh A."/>
            <person name="Wilkins M.J."/>
            <person name="Karaoz U."/>
            <person name="Brodie E.L."/>
            <person name="Williams K.H."/>
            <person name="Hubbard S.S."/>
            <person name="Banfield J.F."/>
        </authorList>
    </citation>
    <scope>NUCLEOTIDE SEQUENCE [LARGE SCALE GENOMIC DNA]</scope>
</reference>
<sequence length="124" mass="14289">MSETRIFVLVAIICLTIGGTFQLCSMREFKELLPGEYWKKISNNMKTAGTFYILATCGFLLAYSAYDLAMVRYRIDTSLQCDTSIVMVTITFALAVWSYRKAYLAHEQAQRQNYREIKDLSLLK</sequence>
<organism evidence="2 3">
    <name type="scientific">Candidatus Magasanikbacteria bacterium RIFOXYB1_FULL_40_15</name>
    <dbReference type="NCBI Taxonomy" id="1798697"/>
    <lineage>
        <taxon>Bacteria</taxon>
        <taxon>Candidatus Magasanikiibacteriota</taxon>
    </lineage>
</organism>
<evidence type="ECO:0000313" key="2">
    <source>
        <dbReference type="EMBL" id="OGH82393.1"/>
    </source>
</evidence>
<keyword evidence="1" id="KW-0812">Transmembrane</keyword>
<protein>
    <submittedName>
        <fullName evidence="2">Uncharacterized protein</fullName>
    </submittedName>
</protein>
<feature type="transmembrane region" description="Helical" evidence="1">
    <location>
        <begin position="47"/>
        <end position="65"/>
    </location>
</feature>
<comment type="caution">
    <text evidence="2">The sequence shown here is derived from an EMBL/GenBank/DDBJ whole genome shotgun (WGS) entry which is preliminary data.</text>
</comment>
<dbReference type="Proteomes" id="UP000176300">
    <property type="component" value="Unassembled WGS sequence"/>
</dbReference>
<name>A0A1F6NF78_9BACT</name>
<proteinExistence type="predicted"/>
<feature type="transmembrane region" description="Helical" evidence="1">
    <location>
        <begin position="77"/>
        <end position="97"/>
    </location>
</feature>
<feature type="transmembrane region" description="Helical" evidence="1">
    <location>
        <begin position="6"/>
        <end position="26"/>
    </location>
</feature>
<keyword evidence="1" id="KW-1133">Transmembrane helix</keyword>
<accession>A0A1F6NF78</accession>
<dbReference type="EMBL" id="MFQS01000042">
    <property type="protein sequence ID" value="OGH82393.1"/>
    <property type="molecule type" value="Genomic_DNA"/>
</dbReference>
<dbReference type="AlphaFoldDB" id="A0A1F6NF78"/>
<evidence type="ECO:0000256" key="1">
    <source>
        <dbReference type="SAM" id="Phobius"/>
    </source>
</evidence>
<evidence type="ECO:0000313" key="3">
    <source>
        <dbReference type="Proteomes" id="UP000176300"/>
    </source>
</evidence>